<gene>
    <name evidence="1" type="ORF">C1H46_034085</name>
</gene>
<dbReference type="AlphaFoldDB" id="A0A540L1J4"/>
<comment type="caution">
    <text evidence="1">The sequence shown here is derived from an EMBL/GenBank/DDBJ whole genome shotgun (WGS) entry which is preliminary data.</text>
</comment>
<dbReference type="EMBL" id="VIEB01000811">
    <property type="protein sequence ID" value="TQD80354.1"/>
    <property type="molecule type" value="Genomic_DNA"/>
</dbReference>
<organism evidence="1 2">
    <name type="scientific">Malus baccata</name>
    <name type="common">Siberian crab apple</name>
    <name type="synonym">Pyrus baccata</name>
    <dbReference type="NCBI Taxonomy" id="106549"/>
    <lineage>
        <taxon>Eukaryota</taxon>
        <taxon>Viridiplantae</taxon>
        <taxon>Streptophyta</taxon>
        <taxon>Embryophyta</taxon>
        <taxon>Tracheophyta</taxon>
        <taxon>Spermatophyta</taxon>
        <taxon>Magnoliopsida</taxon>
        <taxon>eudicotyledons</taxon>
        <taxon>Gunneridae</taxon>
        <taxon>Pentapetalae</taxon>
        <taxon>rosids</taxon>
        <taxon>fabids</taxon>
        <taxon>Rosales</taxon>
        <taxon>Rosaceae</taxon>
        <taxon>Amygdaloideae</taxon>
        <taxon>Maleae</taxon>
        <taxon>Malus</taxon>
    </lineage>
</organism>
<proteinExistence type="predicted"/>
<sequence length="71" mass="7979">MEATENKGAGILHQIIPPCLEDASLKDCALPPYSIKEAFFKAVTQLDMIHQQKLQSGAMHQRQLHSKARHQ</sequence>
<evidence type="ECO:0000313" key="1">
    <source>
        <dbReference type="EMBL" id="TQD80354.1"/>
    </source>
</evidence>
<keyword evidence="2" id="KW-1185">Reference proteome</keyword>
<reference evidence="1 2" key="1">
    <citation type="journal article" date="2019" name="G3 (Bethesda)">
        <title>Sequencing of a Wild Apple (Malus baccata) Genome Unravels the Differences Between Cultivated and Wild Apple Species Regarding Disease Resistance and Cold Tolerance.</title>
        <authorList>
            <person name="Chen X."/>
        </authorList>
    </citation>
    <scope>NUCLEOTIDE SEQUENCE [LARGE SCALE GENOMIC DNA]</scope>
    <source>
        <strain evidence="2">cv. Shandingzi</strain>
        <tissue evidence="1">Leaves</tissue>
    </source>
</reference>
<accession>A0A540L1J4</accession>
<evidence type="ECO:0000313" key="2">
    <source>
        <dbReference type="Proteomes" id="UP000315295"/>
    </source>
</evidence>
<dbReference type="PANTHER" id="PTHR36713">
    <property type="entry name" value="OS09G0344700 PROTEIN"/>
    <property type="match status" value="1"/>
</dbReference>
<dbReference type="Proteomes" id="UP000315295">
    <property type="component" value="Unassembled WGS sequence"/>
</dbReference>
<protein>
    <submittedName>
        <fullName evidence="1">Uncharacterized protein</fullName>
    </submittedName>
</protein>
<dbReference type="PANTHER" id="PTHR36713:SF1">
    <property type="entry name" value="OS09G0344700 PROTEIN"/>
    <property type="match status" value="1"/>
</dbReference>
<name>A0A540L1J4_MALBA</name>